<accession>A0A1R3XLH4</accession>
<sequence length="270" mass="31772">MKQLILLSFFALLFLGCSKEKDTQAPAVLIDSYTNRYMVDQHLGAYYTSFRVTNLAHKNGKVTSRVHGMECMQENTCEPQFTIVDDVTYGNNTIRISNRAGSSERDIRQQEWFLKLKSANQIEYLLRRLEDSKMHDSLVYVYSGSSKIKQIVNYSVYEYQSEKYTYKRSVKDFFFNASGNLEKVETRQLLDDGFVIKMITETFGDYDRAQNPFQGLFMFDDTFYRSLSENNFRKYRRQEQDMPNGTLYDTQTKEWVLEYSPANLPLFDKL</sequence>
<dbReference type="Proteomes" id="UP000187181">
    <property type="component" value="Unassembled WGS sequence"/>
</dbReference>
<organism evidence="1 2">
    <name type="scientific">Pontibacter indicus</name>
    <dbReference type="NCBI Taxonomy" id="1317125"/>
    <lineage>
        <taxon>Bacteria</taxon>
        <taxon>Pseudomonadati</taxon>
        <taxon>Bacteroidota</taxon>
        <taxon>Cytophagia</taxon>
        <taxon>Cytophagales</taxon>
        <taxon>Hymenobacteraceae</taxon>
        <taxon>Pontibacter</taxon>
    </lineage>
</organism>
<dbReference type="AlphaFoldDB" id="A0A1R3XLH4"/>
<dbReference type="OrthoDB" id="703951at2"/>
<dbReference type="RefSeq" id="WP_076669900.1">
    <property type="nucleotide sequence ID" value="NZ_FTPP01000002.1"/>
</dbReference>
<evidence type="ECO:0008006" key="3">
    <source>
        <dbReference type="Google" id="ProtNLM"/>
    </source>
</evidence>
<evidence type="ECO:0000313" key="1">
    <source>
        <dbReference type="EMBL" id="SIT92513.1"/>
    </source>
</evidence>
<evidence type="ECO:0000313" key="2">
    <source>
        <dbReference type="Proteomes" id="UP000187181"/>
    </source>
</evidence>
<proteinExistence type="predicted"/>
<dbReference type="EMBL" id="FTPP01000002">
    <property type="protein sequence ID" value="SIT92513.1"/>
    <property type="molecule type" value="Genomic_DNA"/>
</dbReference>
<gene>
    <name evidence="1" type="ORF">SAMN05444128_2876</name>
</gene>
<reference evidence="2" key="1">
    <citation type="submission" date="2017-01" db="EMBL/GenBank/DDBJ databases">
        <authorList>
            <person name="Varghese N."/>
            <person name="Submissions S."/>
        </authorList>
    </citation>
    <scope>NUCLEOTIDE SEQUENCE [LARGE SCALE GENOMIC DNA]</scope>
    <source>
        <strain evidence="2">LP100</strain>
    </source>
</reference>
<dbReference type="PROSITE" id="PS51257">
    <property type="entry name" value="PROKAR_LIPOPROTEIN"/>
    <property type="match status" value="1"/>
</dbReference>
<dbReference type="STRING" id="1317125.SAMN05444128_2876"/>
<protein>
    <recommendedName>
        <fullName evidence="3">Lipoprotein</fullName>
    </recommendedName>
</protein>
<name>A0A1R3XLH4_9BACT</name>
<keyword evidence="2" id="KW-1185">Reference proteome</keyword>